<dbReference type="Proteomes" id="UP000430670">
    <property type="component" value="Unassembled WGS sequence"/>
</dbReference>
<dbReference type="SUPFAM" id="SSF109604">
    <property type="entry name" value="HD-domain/PDEase-like"/>
    <property type="match status" value="1"/>
</dbReference>
<dbReference type="EMBL" id="WNKU01000007">
    <property type="protein sequence ID" value="MTV48978.1"/>
    <property type="molecule type" value="Genomic_DNA"/>
</dbReference>
<dbReference type="SMART" id="SM00471">
    <property type="entry name" value="HDc"/>
    <property type="match status" value="1"/>
</dbReference>
<feature type="domain" description="HD/PDEase" evidence="1">
    <location>
        <begin position="22"/>
        <end position="133"/>
    </location>
</feature>
<reference evidence="2 3" key="1">
    <citation type="submission" date="2019-11" db="EMBL/GenBank/DDBJ databases">
        <title>Whole-genome sequence of a the green, strictly anaerobic photosynthetic bacterium Heliobacillus mobilis DSM 6151.</title>
        <authorList>
            <person name="Kyndt J.A."/>
            <person name="Meyer T.E."/>
        </authorList>
    </citation>
    <scope>NUCLEOTIDE SEQUENCE [LARGE SCALE GENOMIC DNA]</scope>
    <source>
        <strain evidence="2 3">DSM 6151</strain>
    </source>
</reference>
<dbReference type="Gene3D" id="1.10.3210.10">
    <property type="entry name" value="Hypothetical protein af1432"/>
    <property type="match status" value="1"/>
</dbReference>
<dbReference type="InterPro" id="IPR052194">
    <property type="entry name" value="MESH1"/>
</dbReference>
<sequence length="187" mass="21671">MQLHADQERKLSKNEMLYCSERRRPYVGHLLAVASMLIECGRPEEEVIAALLHDAVEDQGGRAMAEKIASLFGQDVRDLVLECSDADDTPKPPWLERKQKYLAHLEEASTGALYVSLADKIHNGRSLLHDIERYGEEVWSRFHATKEQTLWYYDEFSKVIRRRLPDEVLVREVTQIVKELHRISSLK</sequence>
<comment type="caution">
    <text evidence="2">The sequence shown here is derived from an EMBL/GenBank/DDBJ whole genome shotgun (WGS) entry which is preliminary data.</text>
</comment>
<evidence type="ECO:0000313" key="3">
    <source>
        <dbReference type="Proteomes" id="UP000430670"/>
    </source>
</evidence>
<accession>A0A6I3SJB4</accession>
<dbReference type="PANTHER" id="PTHR46246">
    <property type="entry name" value="GUANOSINE-3',5'-BIS(DIPHOSPHATE) 3'-PYROPHOSPHOHYDROLASE MESH1"/>
    <property type="match status" value="1"/>
</dbReference>
<dbReference type="Pfam" id="PF13328">
    <property type="entry name" value="HD_4"/>
    <property type="match status" value="1"/>
</dbReference>
<proteinExistence type="predicted"/>
<evidence type="ECO:0000313" key="2">
    <source>
        <dbReference type="EMBL" id="MTV48978.1"/>
    </source>
</evidence>
<gene>
    <name evidence="2" type="ORF">GJ688_08295</name>
</gene>
<dbReference type="InterPro" id="IPR003607">
    <property type="entry name" value="HD/PDEase_dom"/>
</dbReference>
<protein>
    <submittedName>
        <fullName evidence="2">HD domain-containing protein</fullName>
    </submittedName>
</protein>
<name>A0A6I3SJB4_HELMO</name>
<dbReference type="GO" id="GO:0008893">
    <property type="term" value="F:guanosine-3',5'-bis(diphosphate) 3'-diphosphatase activity"/>
    <property type="evidence" value="ECO:0007669"/>
    <property type="project" value="TreeGrafter"/>
</dbReference>
<organism evidence="2 3">
    <name type="scientific">Heliobacterium mobile</name>
    <name type="common">Heliobacillus mobilis</name>
    <dbReference type="NCBI Taxonomy" id="28064"/>
    <lineage>
        <taxon>Bacteria</taxon>
        <taxon>Bacillati</taxon>
        <taxon>Bacillota</taxon>
        <taxon>Clostridia</taxon>
        <taxon>Eubacteriales</taxon>
        <taxon>Heliobacteriaceae</taxon>
        <taxon>Heliobacterium</taxon>
    </lineage>
</organism>
<dbReference type="AlphaFoldDB" id="A0A6I3SJB4"/>
<keyword evidence="3" id="KW-1185">Reference proteome</keyword>
<dbReference type="OrthoDB" id="9802385at2"/>
<dbReference type="PANTHER" id="PTHR46246:SF1">
    <property type="entry name" value="GUANOSINE-3',5'-BIS(DIPHOSPHATE) 3'-PYROPHOSPHOHYDROLASE MESH1"/>
    <property type="match status" value="1"/>
</dbReference>
<evidence type="ECO:0000259" key="1">
    <source>
        <dbReference type="SMART" id="SM00471"/>
    </source>
</evidence>